<evidence type="ECO:0000256" key="3">
    <source>
        <dbReference type="ARBA" id="ARBA00022833"/>
    </source>
</evidence>
<protein>
    <recommendedName>
        <fullName evidence="6">THAP-type domain-containing protein</fullName>
    </recommendedName>
</protein>
<evidence type="ECO:0000256" key="5">
    <source>
        <dbReference type="PROSITE-ProRule" id="PRU00309"/>
    </source>
</evidence>
<organism evidence="7 8">
    <name type="scientific">Rhipicephalus sanguineus</name>
    <name type="common">Brown dog tick</name>
    <name type="synonym">Ixodes sanguineus</name>
    <dbReference type="NCBI Taxonomy" id="34632"/>
    <lineage>
        <taxon>Eukaryota</taxon>
        <taxon>Metazoa</taxon>
        <taxon>Ecdysozoa</taxon>
        <taxon>Arthropoda</taxon>
        <taxon>Chelicerata</taxon>
        <taxon>Arachnida</taxon>
        <taxon>Acari</taxon>
        <taxon>Parasitiformes</taxon>
        <taxon>Ixodida</taxon>
        <taxon>Ixodoidea</taxon>
        <taxon>Ixodidae</taxon>
        <taxon>Rhipicephalinae</taxon>
        <taxon>Rhipicephalus</taxon>
        <taxon>Rhipicephalus</taxon>
    </lineage>
</organism>
<evidence type="ECO:0000256" key="4">
    <source>
        <dbReference type="ARBA" id="ARBA00023125"/>
    </source>
</evidence>
<evidence type="ECO:0000256" key="2">
    <source>
        <dbReference type="ARBA" id="ARBA00022771"/>
    </source>
</evidence>
<dbReference type="GO" id="GO:0008270">
    <property type="term" value="F:zinc ion binding"/>
    <property type="evidence" value="ECO:0007669"/>
    <property type="project" value="UniProtKB-KW"/>
</dbReference>
<keyword evidence="8" id="KW-1185">Reference proteome</keyword>
<gene>
    <name evidence="7" type="ORF">HPB52_001114</name>
</gene>
<dbReference type="VEuPathDB" id="VectorBase:RSAN_030384"/>
<dbReference type="GO" id="GO:0003677">
    <property type="term" value="F:DNA binding"/>
    <property type="evidence" value="ECO:0007669"/>
    <property type="project" value="UniProtKB-UniRule"/>
</dbReference>
<dbReference type="SMART" id="SM00980">
    <property type="entry name" value="THAP"/>
    <property type="match status" value="1"/>
</dbReference>
<dbReference type="PANTHER" id="PTHR31751:SF42">
    <property type="entry name" value="PROTEIN CBG10204"/>
    <property type="match status" value="1"/>
</dbReference>
<accession>A0A9D4QF74</accession>
<dbReference type="PANTHER" id="PTHR31751">
    <property type="entry name" value="SI:CH211-108C17.2-RELATED-RELATED"/>
    <property type="match status" value="1"/>
</dbReference>
<dbReference type="AlphaFoldDB" id="A0A9D4QF74"/>
<dbReference type="PROSITE" id="PS50950">
    <property type="entry name" value="ZF_THAP"/>
    <property type="match status" value="1"/>
</dbReference>
<evidence type="ECO:0000313" key="7">
    <source>
        <dbReference type="EMBL" id="KAH7981804.1"/>
    </source>
</evidence>
<reference evidence="7" key="2">
    <citation type="submission" date="2021-09" db="EMBL/GenBank/DDBJ databases">
        <authorList>
            <person name="Jia N."/>
            <person name="Wang J."/>
            <person name="Shi W."/>
            <person name="Du L."/>
            <person name="Sun Y."/>
            <person name="Zhan W."/>
            <person name="Jiang J."/>
            <person name="Wang Q."/>
            <person name="Zhang B."/>
            <person name="Ji P."/>
            <person name="Sakyi L.B."/>
            <person name="Cui X."/>
            <person name="Yuan T."/>
            <person name="Jiang B."/>
            <person name="Yang W."/>
            <person name="Lam T.T.-Y."/>
            <person name="Chang Q."/>
            <person name="Ding S."/>
            <person name="Wang X."/>
            <person name="Zhu J."/>
            <person name="Ruan X."/>
            <person name="Zhao L."/>
            <person name="Wei J."/>
            <person name="Que T."/>
            <person name="Du C."/>
            <person name="Cheng J."/>
            <person name="Dai P."/>
            <person name="Han X."/>
            <person name="Huang E."/>
            <person name="Gao Y."/>
            <person name="Liu J."/>
            <person name="Shao H."/>
            <person name="Ye R."/>
            <person name="Li L."/>
            <person name="Wei W."/>
            <person name="Wang X."/>
            <person name="Wang C."/>
            <person name="Huo Q."/>
            <person name="Li W."/>
            <person name="Guo W."/>
            <person name="Chen H."/>
            <person name="Chen S."/>
            <person name="Zhou L."/>
            <person name="Zhou L."/>
            <person name="Ni X."/>
            <person name="Tian J."/>
            <person name="Zhou Y."/>
            <person name="Sheng Y."/>
            <person name="Liu T."/>
            <person name="Pan Y."/>
            <person name="Xia L."/>
            <person name="Li J."/>
            <person name="Zhao F."/>
            <person name="Cao W."/>
        </authorList>
    </citation>
    <scope>NUCLEOTIDE SEQUENCE</scope>
    <source>
        <strain evidence="7">Rsan-2018</strain>
        <tissue evidence="7">Larvae</tissue>
    </source>
</reference>
<proteinExistence type="predicted"/>
<sequence>MPGTKCAVKGCRRGMPDVGVSFHVAPQNPFWRRQWDSAVGFTLPRNGRVCSDHFRVCDFLQLLYAKKPRLRRRLKSTAVPSMGLGTVWTTQQASLVESCKGRELRLLGDGRCDSPGHSAKYLTYTLMDAETKKVLNFTQVQVGQDPQVKKSPQMEKVGFVQCLREVRSKGLEVSSVTTDRHPGIRKHVREEEPGLKHDLDSWHVVKA</sequence>
<evidence type="ECO:0000259" key="6">
    <source>
        <dbReference type="PROSITE" id="PS50950"/>
    </source>
</evidence>
<dbReference type="EMBL" id="JABSTV010001245">
    <property type="protein sequence ID" value="KAH7981804.1"/>
    <property type="molecule type" value="Genomic_DNA"/>
</dbReference>
<keyword evidence="1" id="KW-0479">Metal-binding</keyword>
<evidence type="ECO:0000313" key="8">
    <source>
        <dbReference type="Proteomes" id="UP000821837"/>
    </source>
</evidence>
<feature type="domain" description="THAP-type" evidence="6">
    <location>
        <begin position="1"/>
        <end position="83"/>
    </location>
</feature>
<keyword evidence="3" id="KW-0862">Zinc</keyword>
<evidence type="ECO:0000256" key="1">
    <source>
        <dbReference type="ARBA" id="ARBA00022723"/>
    </source>
</evidence>
<dbReference type="InterPro" id="IPR006612">
    <property type="entry name" value="THAP_Znf"/>
</dbReference>
<dbReference type="InterPro" id="IPR038441">
    <property type="entry name" value="THAP_Znf_sf"/>
</dbReference>
<dbReference type="VEuPathDB" id="VectorBase:RSAN_031322"/>
<dbReference type="Pfam" id="PF05485">
    <property type="entry name" value="THAP"/>
    <property type="match status" value="1"/>
</dbReference>
<dbReference type="SUPFAM" id="SSF57716">
    <property type="entry name" value="Glucocorticoid receptor-like (DNA-binding domain)"/>
    <property type="match status" value="1"/>
</dbReference>
<reference evidence="7" key="1">
    <citation type="journal article" date="2020" name="Cell">
        <title>Large-Scale Comparative Analyses of Tick Genomes Elucidate Their Genetic Diversity and Vector Capacities.</title>
        <authorList>
            <consortium name="Tick Genome and Microbiome Consortium (TIGMIC)"/>
            <person name="Jia N."/>
            <person name="Wang J."/>
            <person name="Shi W."/>
            <person name="Du L."/>
            <person name="Sun Y."/>
            <person name="Zhan W."/>
            <person name="Jiang J.F."/>
            <person name="Wang Q."/>
            <person name="Zhang B."/>
            <person name="Ji P."/>
            <person name="Bell-Sakyi L."/>
            <person name="Cui X.M."/>
            <person name="Yuan T.T."/>
            <person name="Jiang B.G."/>
            <person name="Yang W.F."/>
            <person name="Lam T.T."/>
            <person name="Chang Q.C."/>
            <person name="Ding S.J."/>
            <person name="Wang X.J."/>
            <person name="Zhu J.G."/>
            <person name="Ruan X.D."/>
            <person name="Zhao L."/>
            <person name="Wei J.T."/>
            <person name="Ye R.Z."/>
            <person name="Que T.C."/>
            <person name="Du C.H."/>
            <person name="Zhou Y.H."/>
            <person name="Cheng J.X."/>
            <person name="Dai P.F."/>
            <person name="Guo W.B."/>
            <person name="Han X.H."/>
            <person name="Huang E.J."/>
            <person name="Li L.F."/>
            <person name="Wei W."/>
            <person name="Gao Y.C."/>
            <person name="Liu J.Z."/>
            <person name="Shao H.Z."/>
            <person name="Wang X."/>
            <person name="Wang C.C."/>
            <person name="Yang T.C."/>
            <person name="Huo Q.B."/>
            <person name="Li W."/>
            <person name="Chen H.Y."/>
            <person name="Chen S.E."/>
            <person name="Zhou L.G."/>
            <person name="Ni X.B."/>
            <person name="Tian J.H."/>
            <person name="Sheng Y."/>
            <person name="Liu T."/>
            <person name="Pan Y.S."/>
            <person name="Xia L.Y."/>
            <person name="Li J."/>
            <person name="Zhao F."/>
            <person name="Cao W.C."/>
        </authorList>
    </citation>
    <scope>NUCLEOTIDE SEQUENCE</scope>
    <source>
        <strain evidence="7">Rsan-2018</strain>
    </source>
</reference>
<keyword evidence="4 5" id="KW-0238">DNA-binding</keyword>
<keyword evidence="2 5" id="KW-0863">Zinc-finger</keyword>
<dbReference type="Gene3D" id="6.20.210.20">
    <property type="entry name" value="THAP domain"/>
    <property type="match status" value="1"/>
</dbReference>
<comment type="caution">
    <text evidence="7">The sequence shown here is derived from an EMBL/GenBank/DDBJ whole genome shotgun (WGS) entry which is preliminary data.</text>
</comment>
<dbReference type="Proteomes" id="UP000821837">
    <property type="component" value="Chromosome 1"/>
</dbReference>
<name>A0A9D4QF74_RHISA</name>